<organism evidence="1 2">
    <name type="scientific">Oedothorax gibbosus</name>
    <dbReference type="NCBI Taxonomy" id="931172"/>
    <lineage>
        <taxon>Eukaryota</taxon>
        <taxon>Metazoa</taxon>
        <taxon>Ecdysozoa</taxon>
        <taxon>Arthropoda</taxon>
        <taxon>Chelicerata</taxon>
        <taxon>Arachnida</taxon>
        <taxon>Araneae</taxon>
        <taxon>Araneomorphae</taxon>
        <taxon>Entelegynae</taxon>
        <taxon>Araneoidea</taxon>
        <taxon>Linyphiidae</taxon>
        <taxon>Erigoninae</taxon>
        <taxon>Oedothorax</taxon>
    </lineage>
</organism>
<proteinExistence type="predicted"/>
<dbReference type="EMBL" id="JAFNEN010003383">
    <property type="protein sequence ID" value="KAG8171925.1"/>
    <property type="molecule type" value="Genomic_DNA"/>
</dbReference>
<dbReference type="AlphaFoldDB" id="A0AAV6TJI8"/>
<dbReference type="Proteomes" id="UP000827092">
    <property type="component" value="Unassembled WGS sequence"/>
</dbReference>
<reference evidence="1 2" key="1">
    <citation type="journal article" date="2022" name="Nat. Ecol. Evol.">
        <title>A masculinizing supergene underlies an exaggerated male reproductive morph in a spider.</title>
        <authorList>
            <person name="Hendrickx F."/>
            <person name="De Corte Z."/>
            <person name="Sonet G."/>
            <person name="Van Belleghem S.M."/>
            <person name="Kostlbacher S."/>
            <person name="Vangestel C."/>
        </authorList>
    </citation>
    <scope>NUCLEOTIDE SEQUENCE [LARGE SCALE GENOMIC DNA]</scope>
    <source>
        <strain evidence="1">W744_W776</strain>
    </source>
</reference>
<keyword evidence="2" id="KW-1185">Reference proteome</keyword>
<accession>A0AAV6TJI8</accession>
<sequence length="115" mass="12932">MRNRDCWSRLEAGGAITGSSCTMMVSQRWHWEVARLLVSGIAGLESRSHDPPAQGCLRFCYAISAPCSSGFPWSEKRLSRYNGLLCEGLPRVTPHLLMSNVFRTRETRREGGHHV</sequence>
<evidence type="ECO:0000313" key="1">
    <source>
        <dbReference type="EMBL" id="KAG8171925.1"/>
    </source>
</evidence>
<comment type="caution">
    <text evidence="1">The sequence shown here is derived from an EMBL/GenBank/DDBJ whole genome shotgun (WGS) entry which is preliminary data.</text>
</comment>
<protein>
    <submittedName>
        <fullName evidence="1">Uncharacterized protein</fullName>
    </submittedName>
</protein>
<name>A0AAV6TJI8_9ARAC</name>
<gene>
    <name evidence="1" type="ORF">JTE90_018949</name>
</gene>
<evidence type="ECO:0000313" key="2">
    <source>
        <dbReference type="Proteomes" id="UP000827092"/>
    </source>
</evidence>